<organism evidence="1 2">
    <name type="scientific">Paucilactobacillus nenjiangensis</name>
    <dbReference type="NCBI Taxonomy" id="1296540"/>
    <lineage>
        <taxon>Bacteria</taxon>
        <taxon>Bacillati</taxon>
        <taxon>Bacillota</taxon>
        <taxon>Bacilli</taxon>
        <taxon>Lactobacillales</taxon>
        <taxon>Lactobacillaceae</taxon>
        <taxon>Paucilactobacillus</taxon>
    </lineage>
</organism>
<dbReference type="RefSeq" id="WP_150204060.1">
    <property type="nucleotide sequence ID" value="NZ_CP043939.1"/>
</dbReference>
<dbReference type="PANTHER" id="PTHR38733">
    <property type="entry name" value="PROTEIN MCRC"/>
    <property type="match status" value="1"/>
</dbReference>
<dbReference type="Proteomes" id="UP000325295">
    <property type="component" value="Chromosome"/>
</dbReference>
<reference evidence="1 2" key="1">
    <citation type="submission" date="2019-09" db="EMBL/GenBank/DDBJ databases">
        <title>Complete Genome Sequence of Lactobacillus nenjiangensis SH-Y15, isolated from sauerkraut.</title>
        <authorList>
            <person name="Yang H."/>
        </authorList>
    </citation>
    <scope>NUCLEOTIDE SEQUENCE [LARGE SCALE GENOMIC DNA]</scope>
    <source>
        <strain evidence="1 2">SH-Y15</strain>
    </source>
</reference>
<dbReference type="REBASE" id="334133">
    <property type="entry name" value="LneY15McrBCP"/>
</dbReference>
<dbReference type="OrthoDB" id="307209at2"/>
<name>A0A5P1X1X7_9LACO</name>
<dbReference type="AlphaFoldDB" id="A0A5P1X1X7"/>
<dbReference type="Pfam" id="PF10117">
    <property type="entry name" value="McrBC"/>
    <property type="match status" value="1"/>
</dbReference>
<dbReference type="KEGG" id="lnn:F0161_06345"/>
<gene>
    <name evidence="1" type="ORF">F0161_06345</name>
</gene>
<dbReference type="InterPro" id="IPR019292">
    <property type="entry name" value="McrC"/>
</dbReference>
<evidence type="ECO:0000313" key="1">
    <source>
        <dbReference type="EMBL" id="QER67513.1"/>
    </source>
</evidence>
<keyword evidence="2" id="KW-1185">Reference proteome</keyword>
<proteinExistence type="predicted"/>
<dbReference type="PANTHER" id="PTHR38733:SF1">
    <property type="entry name" value="TYPE IV METHYL-DIRECTED RESTRICTION ENZYME ECOKMCRBC"/>
    <property type="match status" value="1"/>
</dbReference>
<sequence length="444" mass="51333">MNKLRIKDNQRTNADTFVPIPLLTKQINNKTLKQLEDEGIFVFPEFVSSAEDISEDEMVLQSINNEISTSNVMGFLGYKNERLTISSRFTNGSDDFFLQYMLEKVMDFPNILDLSIDANRDSQLFNMLFFVFPYYLKRALQKGIFKTYVRYQHNDGNVRGAIDVARHVKYNSPFVGKIAYNTRELSLDNNLMELIRHTVEFIKSKSFGTQILSKVKTEVDMVISCTLAYDVAYRTKVIQLNKKRPIRHAYYKDYRVLQRLCIMILQNDKHQIGAGVKQIHGILFDGAWLWEEYINTLIGDGFYHPKNKAGKGAQELFTSNNRKKGLIYPDFLSRNANERIIVDTKYKPVGNIGNKDYLQMLAYMFRFDSKQGMFVYPDTSVVLPESLNVNQGSTYESNVIGRNKVSVNKVGFQVPTNFNNYDEFKEAVALSELKLIEYCSVRIK</sequence>
<protein>
    <recommendedName>
        <fullName evidence="3">3-isopropylmalate dehydrogenase</fullName>
    </recommendedName>
</protein>
<evidence type="ECO:0000313" key="2">
    <source>
        <dbReference type="Proteomes" id="UP000325295"/>
    </source>
</evidence>
<evidence type="ECO:0008006" key="3">
    <source>
        <dbReference type="Google" id="ProtNLM"/>
    </source>
</evidence>
<accession>A0A5P1X1X7</accession>
<dbReference type="EMBL" id="CP043939">
    <property type="protein sequence ID" value="QER67513.1"/>
    <property type="molecule type" value="Genomic_DNA"/>
</dbReference>